<keyword evidence="5" id="KW-1185">Reference proteome</keyword>
<name>D8SEH0_SELML</name>
<dbReference type="InterPro" id="IPR011598">
    <property type="entry name" value="bHLH_dom"/>
</dbReference>
<proteinExistence type="predicted"/>
<dbReference type="PANTHER" id="PTHR46772">
    <property type="entry name" value="BHLH DOMAIN-CONTAINING PROTEIN"/>
    <property type="match status" value="1"/>
</dbReference>
<organism evidence="5">
    <name type="scientific">Selaginella moellendorffii</name>
    <name type="common">Spikemoss</name>
    <dbReference type="NCBI Taxonomy" id="88036"/>
    <lineage>
        <taxon>Eukaryota</taxon>
        <taxon>Viridiplantae</taxon>
        <taxon>Streptophyta</taxon>
        <taxon>Embryophyta</taxon>
        <taxon>Tracheophyta</taxon>
        <taxon>Lycopodiopsida</taxon>
        <taxon>Selaginellales</taxon>
        <taxon>Selaginellaceae</taxon>
        <taxon>Selaginella</taxon>
    </lineage>
</organism>
<evidence type="ECO:0000256" key="2">
    <source>
        <dbReference type="ARBA" id="ARBA00023163"/>
    </source>
</evidence>
<dbReference type="HOGENOM" id="CLU_858929_0_0_1"/>
<dbReference type="FunCoup" id="D8SEH0">
    <property type="interactions" value="42"/>
</dbReference>
<evidence type="ECO:0000256" key="1">
    <source>
        <dbReference type="ARBA" id="ARBA00023015"/>
    </source>
</evidence>
<evidence type="ECO:0000259" key="3">
    <source>
        <dbReference type="PROSITE" id="PS50888"/>
    </source>
</evidence>
<dbReference type="InterPro" id="IPR036638">
    <property type="entry name" value="HLH_DNA-bd_sf"/>
</dbReference>
<dbReference type="eggNOG" id="ENOG502QSD0">
    <property type="taxonomic scope" value="Eukaryota"/>
</dbReference>
<dbReference type="OMA" id="MTIGKEA"/>
<dbReference type="KEGG" id="smo:SELMODRAFT_421249"/>
<gene>
    <name evidence="4" type="ORF">SELMODRAFT_421249</name>
</gene>
<dbReference type="InParanoid" id="D8SEH0"/>
<protein>
    <recommendedName>
        <fullName evidence="3">BHLH domain-containing protein</fullName>
    </recommendedName>
</protein>
<dbReference type="SUPFAM" id="SSF47459">
    <property type="entry name" value="HLH, helix-loop-helix DNA-binding domain"/>
    <property type="match status" value="1"/>
</dbReference>
<keyword evidence="2" id="KW-0804">Transcription</keyword>
<dbReference type="Pfam" id="PF00010">
    <property type="entry name" value="HLH"/>
    <property type="match status" value="1"/>
</dbReference>
<dbReference type="AlphaFoldDB" id="D8SEH0"/>
<sequence>MASRCFHPSVYLDGCSEFSAPGPCEYTPPKLHIELEQEERIPLSSLIVAAGIEKRELAMDNTFFQTESWQPAQFAFGSSNPLSVTLDSLDARNQGSSSVFQAMTIGKEADLRIPGYNTLKGQQQLTTRPSISSCRSQVLEKALGVQQKWPGKRPLAQRESHIWSERERRKGMNRLFCILRSLLPEPSSKTDKSTVVGEIIKYISFLRLSIEELTKKKSDILQRAARVSQSTSGDSGAIIVNQRSQETLPSFQSVVFVSTPLVALHVCRDNVFLNMTCSRRASLFVNILWAMRQHQLILLNATVSAHGSQIIYCIHSKVRKMVRH</sequence>
<dbReference type="PROSITE" id="PS50888">
    <property type="entry name" value="BHLH"/>
    <property type="match status" value="1"/>
</dbReference>
<dbReference type="Proteomes" id="UP000001514">
    <property type="component" value="Unassembled WGS sequence"/>
</dbReference>
<dbReference type="Gene3D" id="4.10.280.10">
    <property type="entry name" value="Helix-loop-helix DNA-binding domain"/>
    <property type="match status" value="1"/>
</dbReference>
<dbReference type="GO" id="GO:0046983">
    <property type="term" value="F:protein dimerization activity"/>
    <property type="evidence" value="ECO:0007669"/>
    <property type="project" value="InterPro"/>
</dbReference>
<dbReference type="InterPro" id="IPR045239">
    <property type="entry name" value="bHLH95_bHLH"/>
</dbReference>
<feature type="domain" description="BHLH" evidence="3">
    <location>
        <begin position="156"/>
        <end position="206"/>
    </location>
</feature>
<reference evidence="4 5" key="1">
    <citation type="journal article" date="2011" name="Science">
        <title>The Selaginella genome identifies genetic changes associated with the evolution of vascular plants.</title>
        <authorList>
            <person name="Banks J.A."/>
            <person name="Nishiyama T."/>
            <person name="Hasebe M."/>
            <person name="Bowman J.L."/>
            <person name="Gribskov M."/>
            <person name="dePamphilis C."/>
            <person name="Albert V.A."/>
            <person name="Aono N."/>
            <person name="Aoyama T."/>
            <person name="Ambrose B.A."/>
            <person name="Ashton N.W."/>
            <person name="Axtell M.J."/>
            <person name="Barker E."/>
            <person name="Barker M.S."/>
            <person name="Bennetzen J.L."/>
            <person name="Bonawitz N.D."/>
            <person name="Chapple C."/>
            <person name="Cheng C."/>
            <person name="Correa L.G."/>
            <person name="Dacre M."/>
            <person name="DeBarry J."/>
            <person name="Dreyer I."/>
            <person name="Elias M."/>
            <person name="Engstrom E.M."/>
            <person name="Estelle M."/>
            <person name="Feng L."/>
            <person name="Finet C."/>
            <person name="Floyd S.K."/>
            <person name="Frommer W.B."/>
            <person name="Fujita T."/>
            <person name="Gramzow L."/>
            <person name="Gutensohn M."/>
            <person name="Harholt J."/>
            <person name="Hattori M."/>
            <person name="Heyl A."/>
            <person name="Hirai T."/>
            <person name="Hiwatashi Y."/>
            <person name="Ishikawa M."/>
            <person name="Iwata M."/>
            <person name="Karol K.G."/>
            <person name="Koehler B."/>
            <person name="Kolukisaoglu U."/>
            <person name="Kubo M."/>
            <person name="Kurata T."/>
            <person name="Lalonde S."/>
            <person name="Li K."/>
            <person name="Li Y."/>
            <person name="Litt A."/>
            <person name="Lyons E."/>
            <person name="Manning G."/>
            <person name="Maruyama T."/>
            <person name="Michael T.P."/>
            <person name="Mikami K."/>
            <person name="Miyazaki S."/>
            <person name="Morinaga S."/>
            <person name="Murata T."/>
            <person name="Mueller-Roeber B."/>
            <person name="Nelson D.R."/>
            <person name="Obara M."/>
            <person name="Oguri Y."/>
            <person name="Olmstead R.G."/>
            <person name="Onodera N."/>
            <person name="Petersen B.L."/>
            <person name="Pils B."/>
            <person name="Prigge M."/>
            <person name="Rensing S.A."/>
            <person name="Riano-Pachon D.M."/>
            <person name="Roberts A.W."/>
            <person name="Sato Y."/>
            <person name="Scheller H.V."/>
            <person name="Schulz B."/>
            <person name="Schulz C."/>
            <person name="Shakirov E.V."/>
            <person name="Shibagaki N."/>
            <person name="Shinohara N."/>
            <person name="Shippen D.E."/>
            <person name="Soerensen I."/>
            <person name="Sotooka R."/>
            <person name="Sugimoto N."/>
            <person name="Sugita M."/>
            <person name="Sumikawa N."/>
            <person name="Tanurdzic M."/>
            <person name="Theissen G."/>
            <person name="Ulvskov P."/>
            <person name="Wakazuki S."/>
            <person name="Weng J.K."/>
            <person name="Willats W.W."/>
            <person name="Wipf D."/>
            <person name="Wolf P.G."/>
            <person name="Yang L."/>
            <person name="Zimmer A.D."/>
            <person name="Zhu Q."/>
            <person name="Mitros T."/>
            <person name="Hellsten U."/>
            <person name="Loque D."/>
            <person name="Otillar R."/>
            <person name="Salamov A."/>
            <person name="Schmutz J."/>
            <person name="Shapiro H."/>
            <person name="Lindquist E."/>
            <person name="Lucas S."/>
            <person name="Rokhsar D."/>
            <person name="Grigoriev I.V."/>
        </authorList>
    </citation>
    <scope>NUCLEOTIDE SEQUENCE [LARGE SCALE GENOMIC DNA]</scope>
</reference>
<evidence type="ECO:0000313" key="5">
    <source>
        <dbReference type="Proteomes" id="UP000001514"/>
    </source>
</evidence>
<accession>D8SEH0</accession>
<dbReference type="InterPro" id="IPR044278">
    <property type="entry name" value="BHLH95-like"/>
</dbReference>
<dbReference type="GO" id="GO:0003700">
    <property type="term" value="F:DNA-binding transcription factor activity"/>
    <property type="evidence" value="ECO:0007669"/>
    <property type="project" value="InterPro"/>
</dbReference>
<evidence type="ECO:0000313" key="4">
    <source>
        <dbReference type="EMBL" id="EFJ17204.1"/>
    </source>
</evidence>
<dbReference type="Gramene" id="EFJ17204">
    <property type="protein sequence ID" value="EFJ17204"/>
    <property type="gene ID" value="SELMODRAFT_421249"/>
</dbReference>
<keyword evidence="1" id="KW-0805">Transcription regulation</keyword>
<dbReference type="OrthoDB" id="6106870at2759"/>
<dbReference type="EMBL" id="GL377615">
    <property type="protein sequence ID" value="EFJ17204.1"/>
    <property type="molecule type" value="Genomic_DNA"/>
</dbReference>
<dbReference type="CDD" id="cd11393">
    <property type="entry name" value="bHLH_AtbHLH_like"/>
    <property type="match status" value="1"/>
</dbReference>
<dbReference type="SMART" id="SM00353">
    <property type="entry name" value="HLH"/>
    <property type="match status" value="1"/>
</dbReference>
<dbReference type="PANTHER" id="PTHR46772:SF3">
    <property type="entry name" value="BHLH DOMAIN-CONTAINING PROTEIN"/>
    <property type="match status" value="1"/>
</dbReference>